<evidence type="ECO:0000313" key="2">
    <source>
        <dbReference type="EMBL" id="MDJ1495883.1"/>
    </source>
</evidence>
<proteinExistence type="predicted"/>
<evidence type="ECO:0000256" key="1">
    <source>
        <dbReference type="SAM" id="MobiDB-lite"/>
    </source>
</evidence>
<protein>
    <submittedName>
        <fullName evidence="2">Uncharacterized protein</fullName>
    </submittedName>
</protein>
<feature type="region of interest" description="Disordered" evidence="1">
    <location>
        <begin position="1"/>
        <end position="54"/>
    </location>
</feature>
<comment type="caution">
    <text evidence="2">The sequence shown here is derived from an EMBL/GenBank/DDBJ whole genome shotgun (WGS) entry which is preliminary data.</text>
</comment>
<dbReference type="EMBL" id="JASJOT010000018">
    <property type="protein sequence ID" value="MDJ1495883.1"/>
    <property type="molecule type" value="Genomic_DNA"/>
</dbReference>
<evidence type="ECO:0000313" key="3">
    <source>
        <dbReference type="Proteomes" id="UP001228581"/>
    </source>
</evidence>
<gene>
    <name evidence="2" type="ORF">QNI19_23310</name>
</gene>
<reference evidence="2 3" key="1">
    <citation type="submission" date="2023-05" db="EMBL/GenBank/DDBJ databases">
        <authorList>
            <person name="Zhang X."/>
        </authorList>
    </citation>
    <scope>NUCLEOTIDE SEQUENCE [LARGE SCALE GENOMIC DNA]</scope>
    <source>
        <strain evidence="2 3">DM2B3-1</strain>
    </source>
</reference>
<sequence>MIGNRLLVITPTTGNTNNGQHQQRATPTTGNTNNGQHQQRATPTTGNTNNGQHQQRAYNVTGIAWQLPGYGADKVQLVPSPGGK</sequence>
<feature type="compositionally biased region" description="Polar residues" evidence="1">
    <location>
        <begin position="10"/>
        <end position="54"/>
    </location>
</feature>
<dbReference type="RefSeq" id="WP_314000280.1">
    <property type="nucleotide sequence ID" value="NZ_JASJOT010000018.1"/>
</dbReference>
<organism evidence="2 3">
    <name type="scientific">Xanthocytophaga flava</name>
    <dbReference type="NCBI Taxonomy" id="3048013"/>
    <lineage>
        <taxon>Bacteria</taxon>
        <taxon>Pseudomonadati</taxon>
        <taxon>Bacteroidota</taxon>
        <taxon>Cytophagia</taxon>
        <taxon>Cytophagales</taxon>
        <taxon>Rhodocytophagaceae</taxon>
        <taxon>Xanthocytophaga</taxon>
    </lineage>
</organism>
<dbReference type="Proteomes" id="UP001228581">
    <property type="component" value="Unassembled WGS sequence"/>
</dbReference>
<accession>A0ABT7CQ65</accession>
<name>A0ABT7CQ65_9BACT</name>
<keyword evidence="3" id="KW-1185">Reference proteome</keyword>